<accession>A0AAU9PPG1</accession>
<evidence type="ECO:0000313" key="3">
    <source>
        <dbReference type="Proteomes" id="UP001157418"/>
    </source>
</evidence>
<evidence type="ECO:0000313" key="2">
    <source>
        <dbReference type="EMBL" id="CAH1452129.1"/>
    </source>
</evidence>
<proteinExistence type="predicted"/>
<sequence>MEVHEEISEATLELAKKRTADLRAQVAQAEIELQEAKTQLDRIRSGKPRFSVEGNEAPSKVHMEPPSKICRQLKTLSI</sequence>
<dbReference type="EMBL" id="CAKMRJ010005745">
    <property type="protein sequence ID" value="CAH1452129.1"/>
    <property type="molecule type" value="Genomic_DNA"/>
</dbReference>
<gene>
    <name evidence="2" type="ORF">LVIROSA_LOCUS37447</name>
</gene>
<organism evidence="2 3">
    <name type="scientific">Lactuca virosa</name>
    <dbReference type="NCBI Taxonomy" id="75947"/>
    <lineage>
        <taxon>Eukaryota</taxon>
        <taxon>Viridiplantae</taxon>
        <taxon>Streptophyta</taxon>
        <taxon>Embryophyta</taxon>
        <taxon>Tracheophyta</taxon>
        <taxon>Spermatophyta</taxon>
        <taxon>Magnoliopsida</taxon>
        <taxon>eudicotyledons</taxon>
        <taxon>Gunneridae</taxon>
        <taxon>Pentapetalae</taxon>
        <taxon>asterids</taxon>
        <taxon>campanulids</taxon>
        <taxon>Asterales</taxon>
        <taxon>Asteraceae</taxon>
        <taxon>Cichorioideae</taxon>
        <taxon>Cichorieae</taxon>
        <taxon>Lactucinae</taxon>
        <taxon>Lactuca</taxon>
    </lineage>
</organism>
<protein>
    <submittedName>
        <fullName evidence="2">Uncharacterized protein</fullName>
    </submittedName>
</protein>
<comment type="caution">
    <text evidence="2">The sequence shown here is derived from an EMBL/GenBank/DDBJ whole genome shotgun (WGS) entry which is preliminary data.</text>
</comment>
<dbReference type="Proteomes" id="UP001157418">
    <property type="component" value="Unassembled WGS sequence"/>
</dbReference>
<keyword evidence="1" id="KW-0175">Coiled coil</keyword>
<feature type="coiled-coil region" evidence="1">
    <location>
        <begin position="12"/>
        <end position="46"/>
    </location>
</feature>
<keyword evidence="3" id="KW-1185">Reference proteome</keyword>
<reference evidence="2 3" key="1">
    <citation type="submission" date="2022-01" db="EMBL/GenBank/DDBJ databases">
        <authorList>
            <person name="Xiong W."/>
            <person name="Schranz E."/>
        </authorList>
    </citation>
    <scope>NUCLEOTIDE SEQUENCE [LARGE SCALE GENOMIC DNA]</scope>
</reference>
<dbReference type="AlphaFoldDB" id="A0AAU9PPG1"/>
<name>A0AAU9PPG1_9ASTR</name>
<evidence type="ECO:0000256" key="1">
    <source>
        <dbReference type="SAM" id="Coils"/>
    </source>
</evidence>